<dbReference type="PROSITE" id="PS50943">
    <property type="entry name" value="HTH_CROC1"/>
    <property type="match status" value="1"/>
</dbReference>
<dbReference type="Proteomes" id="UP000548582">
    <property type="component" value="Unassembled WGS sequence"/>
</dbReference>
<dbReference type="Pfam" id="PF06114">
    <property type="entry name" value="Peptidase_M78"/>
    <property type="match status" value="1"/>
</dbReference>
<dbReference type="PANTHER" id="PTHR43236">
    <property type="entry name" value="ANTITOXIN HIGA1"/>
    <property type="match status" value="1"/>
</dbReference>
<dbReference type="InterPro" id="IPR052345">
    <property type="entry name" value="Rad_response_metalloprotease"/>
</dbReference>
<dbReference type="Pfam" id="PF13560">
    <property type="entry name" value="HTH_31"/>
    <property type="match status" value="1"/>
</dbReference>
<evidence type="ECO:0000313" key="4">
    <source>
        <dbReference type="Proteomes" id="UP000548582"/>
    </source>
</evidence>
<gene>
    <name evidence="3" type="ORF">GWK16_06465</name>
</gene>
<dbReference type="AlphaFoldDB" id="A0A848EBG1"/>
<dbReference type="SMART" id="SM00530">
    <property type="entry name" value="HTH_XRE"/>
    <property type="match status" value="1"/>
</dbReference>
<name>A0A848EBG1_9PROT</name>
<dbReference type="InterPro" id="IPR010982">
    <property type="entry name" value="Lambda_DNA-bd_dom_sf"/>
</dbReference>
<dbReference type="InterPro" id="IPR010359">
    <property type="entry name" value="IrrE_HExxH"/>
</dbReference>
<dbReference type="Gene3D" id="1.10.10.2910">
    <property type="match status" value="1"/>
</dbReference>
<sequence length="418" mass="45717">MLDAAALGRRLRAARESRSITQQAAADTLHIPRTALTNIEAGTRSVSTLELTQLANLYGFAPAALLSDKESNTEDLSVVLPRALPEFSGSPAFKAHVERLVDLCQEGARLRSLLELRREPKIPNYAAPVGSAADAIRQAEEVAGEERRRLGLGNAPLGSLAELVSAEGVWVAETEFGPHSDMSGLFMNHPDIGLAILVNAGHSDVRRRFSYAHEYAHALFDRGETVSATRGANASALMEKRANAFAAAYLMPADGVFEQLRLLNKGNPSRLTQAIFDVANNAMSDTEIRPPAGSQTITYQDVALIARHFRVSYEAAAWRLRSLNRLSQSEAQSLVAQKEVGNQYLKMLDFDELLDNGSPKESNKVGREKELRSQIVHLAIEAFRREEISVGRLREIAAKLLLNVEDLVDLAEAARSDD</sequence>
<dbReference type="RefSeq" id="WP_170053137.1">
    <property type="nucleotide sequence ID" value="NZ_JABBKX010000002.1"/>
</dbReference>
<dbReference type="SUPFAM" id="SSF47413">
    <property type="entry name" value="lambda repressor-like DNA-binding domains"/>
    <property type="match status" value="1"/>
</dbReference>
<organism evidence="3 4">
    <name type="scientific">Neoroseomonas marina</name>
    <dbReference type="NCBI Taxonomy" id="1232220"/>
    <lineage>
        <taxon>Bacteria</taxon>
        <taxon>Pseudomonadati</taxon>
        <taxon>Pseudomonadota</taxon>
        <taxon>Alphaproteobacteria</taxon>
        <taxon>Acetobacterales</taxon>
        <taxon>Acetobacteraceae</taxon>
        <taxon>Neoroseomonas</taxon>
    </lineage>
</organism>
<dbReference type="GO" id="GO:0003677">
    <property type="term" value="F:DNA binding"/>
    <property type="evidence" value="ECO:0007669"/>
    <property type="project" value="InterPro"/>
</dbReference>
<evidence type="ECO:0000256" key="1">
    <source>
        <dbReference type="ARBA" id="ARBA00007227"/>
    </source>
</evidence>
<dbReference type="CDD" id="cd00093">
    <property type="entry name" value="HTH_XRE"/>
    <property type="match status" value="1"/>
</dbReference>
<dbReference type="Gene3D" id="1.10.260.40">
    <property type="entry name" value="lambda repressor-like DNA-binding domains"/>
    <property type="match status" value="1"/>
</dbReference>
<keyword evidence="4" id="KW-1185">Reference proteome</keyword>
<accession>A0A848EBG1</accession>
<reference evidence="3 4" key="1">
    <citation type="submission" date="2020-03" db="EMBL/GenBank/DDBJ databases">
        <authorList>
            <person name="Sun Q."/>
        </authorList>
    </citation>
    <scope>NUCLEOTIDE SEQUENCE [LARGE SCALE GENOMIC DNA]</scope>
    <source>
        <strain evidence="3 4">JC162</strain>
    </source>
</reference>
<evidence type="ECO:0000313" key="3">
    <source>
        <dbReference type="EMBL" id="NMJ40877.1"/>
    </source>
</evidence>
<proteinExistence type="inferred from homology"/>
<feature type="domain" description="HTH cro/C1-type" evidence="2">
    <location>
        <begin position="11"/>
        <end position="65"/>
    </location>
</feature>
<protein>
    <submittedName>
        <fullName evidence="3">ImmA/IrrE family metallo-endopeptidase</fullName>
    </submittedName>
</protein>
<dbReference type="InterPro" id="IPR001387">
    <property type="entry name" value="Cro/C1-type_HTH"/>
</dbReference>
<comment type="similarity">
    <text evidence="1">Belongs to the short-chain fatty acyl-CoA assimilation regulator (ScfR) family.</text>
</comment>
<comment type="caution">
    <text evidence="3">The sequence shown here is derived from an EMBL/GenBank/DDBJ whole genome shotgun (WGS) entry which is preliminary data.</text>
</comment>
<dbReference type="PANTHER" id="PTHR43236:SF2">
    <property type="entry name" value="BLL0069 PROTEIN"/>
    <property type="match status" value="1"/>
</dbReference>
<evidence type="ECO:0000259" key="2">
    <source>
        <dbReference type="PROSITE" id="PS50943"/>
    </source>
</evidence>
<dbReference type="EMBL" id="JABBKX010000002">
    <property type="protein sequence ID" value="NMJ40877.1"/>
    <property type="molecule type" value="Genomic_DNA"/>
</dbReference>